<sequence>MADIGELDFAGLKSAVEITMNALRNPDALTPELKIVATLQSFANRMRANGGSRAIQHFIEALDDYRRAIIKENVKMARNHVETIEEYIEARWDTSVVKQTFAMLEYAHCLDLPDEVFLNPIVAELATAGGEILAWTNDIYSFPAEDSNGQLHNFVYVVSICNMQSIMSMSESKHAWMNNQVAQYVQGIEYVVQGCIEWYFITPRYLGANVRAAKETGVVKLKVPVSTGEVIIT</sequence>
<evidence type="ECO:0000256" key="3">
    <source>
        <dbReference type="ARBA" id="ARBA00022723"/>
    </source>
</evidence>
<evidence type="ECO:0000256" key="2">
    <source>
        <dbReference type="ARBA" id="ARBA00006333"/>
    </source>
</evidence>
<dbReference type="PANTHER" id="PTHR35201">
    <property type="entry name" value="TERPENE SYNTHASE"/>
    <property type="match status" value="1"/>
</dbReference>
<gene>
    <name evidence="7" type="ORF">RDB_LOCUS137879</name>
</gene>
<dbReference type="SUPFAM" id="SSF48576">
    <property type="entry name" value="Terpenoid synthases"/>
    <property type="match status" value="1"/>
</dbReference>
<comment type="caution">
    <text evidence="7">The sequence shown here is derived from an EMBL/GenBank/DDBJ whole genome shotgun (WGS) entry which is preliminary data.</text>
</comment>
<dbReference type="GO" id="GO:0010333">
    <property type="term" value="F:terpene synthase activity"/>
    <property type="evidence" value="ECO:0007669"/>
    <property type="project" value="InterPro"/>
</dbReference>
<keyword evidence="5 6" id="KW-0456">Lyase</keyword>
<keyword evidence="3 6" id="KW-0479">Metal-binding</keyword>
<name>A0A8H3GE66_9AGAM</name>
<dbReference type="GO" id="GO:0008299">
    <property type="term" value="P:isoprenoid biosynthetic process"/>
    <property type="evidence" value="ECO:0007669"/>
    <property type="project" value="UniProtKB-ARBA"/>
</dbReference>
<dbReference type="EC" id="4.2.3.-" evidence="6"/>
<reference evidence="7" key="1">
    <citation type="submission" date="2021-01" db="EMBL/GenBank/DDBJ databases">
        <authorList>
            <person name="Kaushik A."/>
        </authorList>
    </citation>
    <scope>NUCLEOTIDE SEQUENCE</scope>
    <source>
        <strain evidence="7">AG1-1C</strain>
    </source>
</reference>
<accession>A0A8H3GE66</accession>
<evidence type="ECO:0000313" key="7">
    <source>
        <dbReference type="EMBL" id="CAE6445706.1"/>
    </source>
</evidence>
<evidence type="ECO:0000256" key="4">
    <source>
        <dbReference type="ARBA" id="ARBA00022842"/>
    </source>
</evidence>
<dbReference type="PANTHER" id="PTHR35201:SF4">
    <property type="entry name" value="BETA-PINACENE SYNTHASE-RELATED"/>
    <property type="match status" value="1"/>
</dbReference>
<evidence type="ECO:0000313" key="8">
    <source>
        <dbReference type="Proteomes" id="UP000663846"/>
    </source>
</evidence>
<organism evidence="7 8">
    <name type="scientific">Rhizoctonia solani</name>
    <dbReference type="NCBI Taxonomy" id="456999"/>
    <lineage>
        <taxon>Eukaryota</taxon>
        <taxon>Fungi</taxon>
        <taxon>Dikarya</taxon>
        <taxon>Basidiomycota</taxon>
        <taxon>Agaricomycotina</taxon>
        <taxon>Agaricomycetes</taxon>
        <taxon>Cantharellales</taxon>
        <taxon>Ceratobasidiaceae</taxon>
        <taxon>Rhizoctonia</taxon>
    </lineage>
</organism>
<dbReference type="GO" id="GO:0046872">
    <property type="term" value="F:metal ion binding"/>
    <property type="evidence" value="ECO:0007669"/>
    <property type="project" value="UniProtKB-KW"/>
</dbReference>
<dbReference type="Gene3D" id="1.10.600.10">
    <property type="entry name" value="Farnesyl Diphosphate Synthase"/>
    <property type="match status" value="1"/>
</dbReference>
<dbReference type="InterPro" id="IPR034686">
    <property type="entry name" value="Terpene_cyclase-like_2"/>
</dbReference>
<evidence type="ECO:0000256" key="6">
    <source>
        <dbReference type="RuleBase" id="RU366034"/>
    </source>
</evidence>
<dbReference type="AlphaFoldDB" id="A0A8H3GE66"/>
<protein>
    <recommendedName>
        <fullName evidence="6">Terpene synthase</fullName>
        <ecNumber evidence="6">4.2.3.-</ecNumber>
    </recommendedName>
</protein>
<dbReference type="Proteomes" id="UP000663846">
    <property type="component" value="Unassembled WGS sequence"/>
</dbReference>
<comment type="similarity">
    <text evidence="2 6">Belongs to the terpene synthase family.</text>
</comment>
<proteinExistence type="inferred from homology"/>
<dbReference type="EMBL" id="CAJMWS010000462">
    <property type="protein sequence ID" value="CAE6445706.1"/>
    <property type="molecule type" value="Genomic_DNA"/>
</dbReference>
<evidence type="ECO:0000256" key="5">
    <source>
        <dbReference type="ARBA" id="ARBA00023239"/>
    </source>
</evidence>
<dbReference type="InterPro" id="IPR008949">
    <property type="entry name" value="Isoprenoid_synthase_dom_sf"/>
</dbReference>
<evidence type="ECO:0000256" key="1">
    <source>
        <dbReference type="ARBA" id="ARBA00001946"/>
    </source>
</evidence>
<keyword evidence="4 6" id="KW-0460">Magnesium</keyword>
<dbReference type="Pfam" id="PF19086">
    <property type="entry name" value="Terpene_syn_C_2"/>
    <property type="match status" value="1"/>
</dbReference>
<comment type="cofactor">
    <cofactor evidence="1 6">
        <name>Mg(2+)</name>
        <dbReference type="ChEBI" id="CHEBI:18420"/>
    </cofactor>
</comment>